<dbReference type="Proteomes" id="UP001236369">
    <property type="component" value="Unassembled WGS sequence"/>
</dbReference>
<comment type="caution">
    <text evidence="5">The sequence shown here is derived from an EMBL/GenBank/DDBJ whole genome shotgun (WGS) entry which is preliminary data.</text>
</comment>
<name>A0ABU0HHG6_9HYPH</name>
<evidence type="ECO:0000313" key="6">
    <source>
        <dbReference type="Proteomes" id="UP001236369"/>
    </source>
</evidence>
<proteinExistence type="predicted"/>
<dbReference type="Pfam" id="PF02974">
    <property type="entry name" value="Inh"/>
    <property type="match status" value="1"/>
</dbReference>
<evidence type="ECO:0000256" key="2">
    <source>
        <dbReference type="SAM" id="MobiDB-lite"/>
    </source>
</evidence>
<feature type="region of interest" description="Disordered" evidence="2">
    <location>
        <begin position="20"/>
        <end position="45"/>
    </location>
</feature>
<accession>A0ABU0HHG6</accession>
<dbReference type="InterPro" id="IPR021140">
    <property type="entry name" value="Inh/Omp19"/>
</dbReference>
<feature type="domain" description="Alkaline proteinase inhibitor/ Outer membrane lipoprotein Omp19" evidence="4">
    <location>
        <begin position="55"/>
        <end position="147"/>
    </location>
</feature>
<dbReference type="EMBL" id="JAUSVV010000002">
    <property type="protein sequence ID" value="MDQ0441772.1"/>
    <property type="molecule type" value="Genomic_DNA"/>
</dbReference>
<feature type="signal peptide" evidence="3">
    <location>
        <begin position="1"/>
        <end position="22"/>
    </location>
</feature>
<dbReference type="InterPro" id="IPR016085">
    <property type="entry name" value="Protease_inh_B-barrel_dom"/>
</dbReference>
<dbReference type="RefSeq" id="WP_238248819.1">
    <property type="nucleotide sequence ID" value="NZ_BPQX01000023.1"/>
</dbReference>
<dbReference type="SUPFAM" id="SSF50882">
    <property type="entry name" value="beta-Barrel protease inhibitors"/>
    <property type="match status" value="2"/>
</dbReference>
<reference evidence="5 6" key="1">
    <citation type="submission" date="2023-07" db="EMBL/GenBank/DDBJ databases">
        <title>Genomic Encyclopedia of Type Strains, Phase IV (KMG-IV): sequencing the most valuable type-strain genomes for metagenomic binning, comparative biology and taxonomic classification.</title>
        <authorList>
            <person name="Goeker M."/>
        </authorList>
    </citation>
    <scope>NUCLEOTIDE SEQUENCE [LARGE SCALE GENOMIC DNA]</scope>
    <source>
        <strain evidence="5 6">DSM 19562</strain>
    </source>
</reference>
<evidence type="ECO:0000256" key="3">
    <source>
        <dbReference type="SAM" id="SignalP"/>
    </source>
</evidence>
<feature type="region of interest" description="Disordered" evidence="2">
    <location>
        <begin position="178"/>
        <end position="206"/>
    </location>
</feature>
<feature type="chain" id="PRO_5047374938" description="Alkaline proteinase inhibitor/ Outer membrane lipoprotein Omp19 domain-containing protein" evidence="3">
    <location>
        <begin position="23"/>
        <end position="291"/>
    </location>
</feature>
<dbReference type="Gene3D" id="2.40.128.10">
    <property type="match status" value="2"/>
</dbReference>
<protein>
    <recommendedName>
        <fullName evidence="4">Alkaline proteinase inhibitor/ Outer membrane lipoprotein Omp19 domain-containing protein</fullName>
    </recommendedName>
</protein>
<keyword evidence="1 3" id="KW-0732">Signal</keyword>
<organism evidence="5 6">
    <name type="scientific">Methylobacterium persicinum</name>
    <dbReference type="NCBI Taxonomy" id="374426"/>
    <lineage>
        <taxon>Bacteria</taxon>
        <taxon>Pseudomonadati</taxon>
        <taxon>Pseudomonadota</taxon>
        <taxon>Alphaproteobacteria</taxon>
        <taxon>Hyphomicrobiales</taxon>
        <taxon>Methylobacteriaceae</taxon>
        <taxon>Methylobacterium</taxon>
    </lineage>
</organism>
<sequence length="291" mass="31181">MRRFHAAALSVLLAAVPVPGRAQEDQPEAPGATMPAASPPPSAPAFPEETLPTKVADVPGTWDLSRDGTTRRCVMTLLRDRGPAGQKVNFPAGCRRALPLMGAVAGWLYSDEAVRLVDANVRPVLLFKRRPDRRSYVATEQGETYSLVPLDIIGMRPPGSEPPQAEAVVAAPAPAPDLAQPAALAPPAPQPAARPLVQEGAPQPGTYALDRFRQQGTCRLGLAEGGIVKLLPGCQDEGIEVFNPVRWRFANGRMTLVAKRGHTIELVANGEGNWRRDPEVGTTLVLRRTEP</sequence>
<evidence type="ECO:0000259" key="4">
    <source>
        <dbReference type="Pfam" id="PF02974"/>
    </source>
</evidence>
<evidence type="ECO:0000256" key="1">
    <source>
        <dbReference type="ARBA" id="ARBA00022729"/>
    </source>
</evidence>
<keyword evidence="6" id="KW-1185">Reference proteome</keyword>
<evidence type="ECO:0000313" key="5">
    <source>
        <dbReference type="EMBL" id="MDQ0441772.1"/>
    </source>
</evidence>
<gene>
    <name evidence="5" type="ORF">QO016_001255</name>
</gene>